<gene>
    <name evidence="1" type="ORF">VIN01S_08520</name>
</gene>
<dbReference type="EMBL" id="BJLF01000003">
    <property type="protein sequence ID" value="GEA50048.1"/>
    <property type="molecule type" value="Genomic_DNA"/>
</dbReference>
<evidence type="ECO:0000313" key="2">
    <source>
        <dbReference type="Proteomes" id="UP000318717"/>
    </source>
</evidence>
<keyword evidence="2" id="KW-1185">Reference proteome</keyword>
<accession>A0A4Y3HSL6</accession>
<dbReference type="Proteomes" id="UP000318717">
    <property type="component" value="Unassembled WGS sequence"/>
</dbReference>
<sequence>MNTNNINDLIEGDRPKFIKLIKDLAEEYQLTIKDMLLVLQASVEDYESYSDFPNYERHRVTGTIRNKNTKRVLKPNSQGQVKLRNGFASQWVMQTKNI</sequence>
<evidence type="ECO:0000313" key="1">
    <source>
        <dbReference type="EMBL" id="GEA50048.1"/>
    </source>
</evidence>
<dbReference type="RefSeq" id="WP_141344410.1">
    <property type="nucleotide sequence ID" value="NZ_BJLF01000003.1"/>
</dbReference>
<reference evidence="1 2" key="1">
    <citation type="submission" date="2019-06" db="EMBL/GenBank/DDBJ databases">
        <title>Whole genome shotgun sequence of Vibrio inusitatus NBRC 102082.</title>
        <authorList>
            <person name="Hosoyama A."/>
            <person name="Uohara A."/>
            <person name="Ohji S."/>
            <person name="Ichikawa N."/>
        </authorList>
    </citation>
    <scope>NUCLEOTIDE SEQUENCE [LARGE SCALE GENOMIC DNA]</scope>
    <source>
        <strain evidence="1 2">NBRC 102082</strain>
    </source>
</reference>
<organism evidence="1 2">
    <name type="scientific">Vibrio inusitatus NBRC 102082</name>
    <dbReference type="NCBI Taxonomy" id="1219070"/>
    <lineage>
        <taxon>Bacteria</taxon>
        <taxon>Pseudomonadati</taxon>
        <taxon>Pseudomonadota</taxon>
        <taxon>Gammaproteobacteria</taxon>
        <taxon>Vibrionales</taxon>
        <taxon>Vibrionaceae</taxon>
        <taxon>Vibrio</taxon>
    </lineage>
</organism>
<dbReference type="AlphaFoldDB" id="A0A4Y3HSL6"/>
<dbReference type="OrthoDB" id="9951002at2"/>
<protein>
    <submittedName>
        <fullName evidence="1">Uncharacterized protein</fullName>
    </submittedName>
</protein>
<name>A0A4Y3HSL6_9VIBR</name>
<proteinExistence type="predicted"/>
<comment type="caution">
    <text evidence="1">The sequence shown here is derived from an EMBL/GenBank/DDBJ whole genome shotgun (WGS) entry which is preliminary data.</text>
</comment>